<dbReference type="GO" id="GO:0003677">
    <property type="term" value="F:DNA binding"/>
    <property type="evidence" value="ECO:0007669"/>
    <property type="project" value="InterPro"/>
</dbReference>
<name>W0NRG5_9VIRU</name>
<dbReference type="EMBL" id="KF767871">
    <property type="protein sequence ID" value="AHG52038.1"/>
    <property type="molecule type" value="Genomic_DNA"/>
</dbReference>
<dbReference type="EC" id="2.7.7.7" evidence="1"/>
<gene>
    <name evidence="7" type="primary">pol</name>
</gene>
<dbReference type="GO" id="GO:0008296">
    <property type="term" value="F:3'-5'-DNA exonuclease activity"/>
    <property type="evidence" value="ECO:0007669"/>
    <property type="project" value="TreeGrafter"/>
</dbReference>
<feature type="non-terminal residue" evidence="7">
    <location>
        <position position="1"/>
    </location>
</feature>
<keyword evidence="5" id="KW-0175">Coiled coil</keyword>
<dbReference type="GO" id="GO:0006287">
    <property type="term" value="P:base-excision repair, gap-filling"/>
    <property type="evidence" value="ECO:0007669"/>
    <property type="project" value="TreeGrafter"/>
</dbReference>
<accession>W0NRG5</accession>
<dbReference type="GO" id="GO:0003887">
    <property type="term" value="F:DNA-directed DNA polymerase activity"/>
    <property type="evidence" value="ECO:0007669"/>
    <property type="project" value="UniProtKB-KW"/>
</dbReference>
<evidence type="ECO:0000256" key="3">
    <source>
        <dbReference type="ARBA" id="ARBA00022695"/>
    </source>
</evidence>
<dbReference type="GO" id="GO:0006297">
    <property type="term" value="P:nucleotide-excision repair, DNA gap filling"/>
    <property type="evidence" value="ECO:0007669"/>
    <property type="project" value="TreeGrafter"/>
</dbReference>
<reference evidence="7" key="1">
    <citation type="submission" date="2013-10" db="EMBL/GenBank/DDBJ databases">
        <title>Description of an erythrocytic iridovirus from an inland bearded dragon (Pogona vitticeps).</title>
        <authorList>
            <person name="Grosset C."/>
            <person name="Wellehan J.F.X.Jr."/>
            <person name="Owens S.D."/>
            <person name="McGraw S."/>
            <person name="Gaffney P.M."/>
            <person name="Foley J."/>
            <person name="Childress A.L."/>
            <person name="Yun S."/>
            <person name="Malm K."/>
            <person name="Groff J.M."/>
            <person name="Paul-Murphy J."/>
            <person name="Weber E.S.III."/>
        </authorList>
    </citation>
    <scope>NUCLEOTIDE SEQUENCE</scope>
    <source>
        <strain evidence="7">R13-302</strain>
    </source>
</reference>
<protein>
    <recommendedName>
        <fullName evidence="1">DNA-directed DNA polymerase</fullName>
        <ecNumber evidence="1">2.7.7.7</ecNumber>
    </recommendedName>
</protein>
<keyword evidence="2" id="KW-0808">Transferase</keyword>
<dbReference type="GO" id="GO:0000166">
    <property type="term" value="F:nucleotide binding"/>
    <property type="evidence" value="ECO:0007669"/>
    <property type="project" value="InterPro"/>
</dbReference>
<dbReference type="GO" id="GO:0045004">
    <property type="term" value="P:DNA replication proofreading"/>
    <property type="evidence" value="ECO:0007669"/>
    <property type="project" value="TreeGrafter"/>
</dbReference>
<organism evidence="7">
    <name type="scientific">Pogona vitticeps erythrocytic iridovirus</name>
    <dbReference type="NCBI Taxonomy" id="1448984"/>
    <lineage>
        <taxon>Viruses</taxon>
        <taxon>Varidnaviria</taxon>
        <taxon>Bamfordvirae</taxon>
        <taxon>Nucleocytoviricota</taxon>
        <taxon>Megaviricetes</taxon>
        <taxon>Pimascovirales</taxon>
        <taxon>Pimascovirales incertae sedis</taxon>
        <taxon>Iridoviridae</taxon>
    </lineage>
</organism>
<keyword evidence="4" id="KW-0239">DNA-directed DNA polymerase</keyword>
<feature type="non-terminal residue" evidence="7">
    <location>
        <position position="146"/>
    </location>
</feature>
<evidence type="ECO:0000256" key="2">
    <source>
        <dbReference type="ARBA" id="ARBA00022679"/>
    </source>
</evidence>
<evidence type="ECO:0000256" key="4">
    <source>
        <dbReference type="ARBA" id="ARBA00022932"/>
    </source>
</evidence>
<evidence type="ECO:0000259" key="6">
    <source>
        <dbReference type="Pfam" id="PF00136"/>
    </source>
</evidence>
<evidence type="ECO:0000256" key="5">
    <source>
        <dbReference type="SAM" id="Coils"/>
    </source>
</evidence>
<evidence type="ECO:0000256" key="1">
    <source>
        <dbReference type="ARBA" id="ARBA00012417"/>
    </source>
</evidence>
<dbReference type="Pfam" id="PF00136">
    <property type="entry name" value="DNA_pol_B"/>
    <property type="match status" value="1"/>
</dbReference>
<dbReference type="SUPFAM" id="SSF56672">
    <property type="entry name" value="DNA/RNA polymerases"/>
    <property type="match status" value="1"/>
</dbReference>
<proteinExistence type="predicted"/>
<dbReference type="Gene3D" id="1.10.287.690">
    <property type="entry name" value="Helix hairpin bin"/>
    <property type="match status" value="1"/>
</dbReference>
<dbReference type="PANTHER" id="PTHR10322">
    <property type="entry name" value="DNA POLYMERASE CATALYTIC SUBUNIT"/>
    <property type="match status" value="1"/>
</dbReference>
<evidence type="ECO:0000313" key="7">
    <source>
        <dbReference type="EMBL" id="AHG52038.1"/>
    </source>
</evidence>
<dbReference type="InterPro" id="IPR043502">
    <property type="entry name" value="DNA/RNA_pol_sf"/>
</dbReference>
<keyword evidence="3" id="KW-0548">Nucleotidyltransferase</keyword>
<sequence length="146" mass="16905">LGCPHDPKNIKFDCLTQKILKLDKEIQRLTAERDKSKGEMKKKIQKEINLKREEQRPLRHARADLKIQKKNIICAKRSFRFLKSSVKKGILPTLIQELLSARKQIRTAIKTETDPLQKIIMEKQQLAYKVSANSMYGAMGVRSGYL</sequence>
<dbReference type="InterPro" id="IPR050240">
    <property type="entry name" value="DNA_pol_type-B"/>
</dbReference>
<dbReference type="InterPro" id="IPR006134">
    <property type="entry name" value="DNA-dir_DNA_pol_B_multi_dom"/>
</dbReference>
<dbReference type="PANTHER" id="PTHR10322:SF23">
    <property type="entry name" value="DNA POLYMERASE DELTA CATALYTIC SUBUNIT"/>
    <property type="match status" value="1"/>
</dbReference>
<feature type="coiled-coil region" evidence="5">
    <location>
        <begin position="12"/>
        <end position="46"/>
    </location>
</feature>
<feature type="domain" description="DNA-directed DNA polymerase family B multifunctional" evidence="6">
    <location>
        <begin position="59"/>
        <end position="146"/>
    </location>
</feature>